<feature type="domain" description="AMP-binding enzyme C-terminal" evidence="4">
    <location>
        <begin position="461"/>
        <end position="537"/>
    </location>
</feature>
<proteinExistence type="inferred from homology"/>
<dbReference type="OrthoDB" id="9803968at2"/>
<dbReference type="InterPro" id="IPR025110">
    <property type="entry name" value="AMP-bd_C"/>
</dbReference>
<accession>A0A243Q8Q2</accession>
<dbReference type="EMBL" id="NGFO01000015">
    <property type="protein sequence ID" value="OUC78074.1"/>
    <property type="molecule type" value="Genomic_DNA"/>
</dbReference>
<dbReference type="Gene3D" id="3.40.50.12780">
    <property type="entry name" value="N-terminal domain of ligase-like"/>
    <property type="match status" value="1"/>
</dbReference>
<dbReference type="SUPFAM" id="SSF56801">
    <property type="entry name" value="Acetyl-CoA synthetase-like"/>
    <property type="match status" value="1"/>
</dbReference>
<protein>
    <submittedName>
        <fullName evidence="5">2,3-dihydroxybenzoate-AMP ligase</fullName>
    </submittedName>
</protein>
<dbReference type="Pfam" id="PF13193">
    <property type="entry name" value="AMP-binding_C"/>
    <property type="match status" value="1"/>
</dbReference>
<keyword evidence="6" id="KW-1185">Reference proteome</keyword>
<dbReference type="PANTHER" id="PTHR43201">
    <property type="entry name" value="ACYL-COA SYNTHETASE"/>
    <property type="match status" value="1"/>
</dbReference>
<sequence length="562" mass="60587">MTASNWGGRLIHHPADRAAQYRASGEWSDVPLGAQLHESATRHADRAALITVEGALTYRELDTRSDQIAAGLGGLGLKPLDPVLFQATNRQSTVLAWYGAIKAGLIPVATLAQHRMHEIGHISRKVGAKAHIAEAGLKFDLVEFARDVAKSHDTLGTILTIGAQAATEDTYRIEDLGGDIHPDAARAFVEDVERETDSEDVVVFQLSGGTTGLPKVIPRIHAEYWNNARMYAEALGWNQSNVLAHITPVIHNAGITCSLHGAHSVGAALILANPDVGPAFALMAGHGVTDIGIGVGHYQALLTPEFDPILRTLKRSILSGAKVPPEVFHRVDDGANRWAGQLFGMSEGMFLVSRPNDPESLRTTTVGTPIGPSDEFRILEPHSEAEMPDGTVGELCCRGAYTIPGYFDAPDHNRIAFTSDGFFRTGDLAAVHLADGRRHLSIEGRIKDLINRGGEKINAEEVEVLLMKHTDIAVASVVAMPDVRLGEKACAFLVSATGATLSVADVQQHMSRLGVAKYKWPERLVWVPELPKTNVGKIDKKRLRAEVAAQQETELTAEGVGK</sequence>
<dbReference type="Proteomes" id="UP000194632">
    <property type="component" value="Unassembled WGS sequence"/>
</dbReference>
<feature type="domain" description="AMP-dependent synthetase/ligase" evidence="3">
    <location>
        <begin position="37"/>
        <end position="407"/>
    </location>
</feature>
<gene>
    <name evidence="5" type="ORF">CA982_13995</name>
</gene>
<comment type="similarity">
    <text evidence="1">Belongs to the ATP-dependent AMP-binding enzyme family.</text>
</comment>
<dbReference type="RefSeq" id="WP_086535926.1">
    <property type="nucleotide sequence ID" value="NZ_NGFO01000015.1"/>
</dbReference>
<dbReference type="GO" id="GO:0006631">
    <property type="term" value="P:fatty acid metabolic process"/>
    <property type="evidence" value="ECO:0007669"/>
    <property type="project" value="TreeGrafter"/>
</dbReference>
<name>A0A243Q8Q2_9ACTN</name>
<dbReference type="GO" id="GO:0031956">
    <property type="term" value="F:medium-chain fatty acid-CoA ligase activity"/>
    <property type="evidence" value="ECO:0007669"/>
    <property type="project" value="TreeGrafter"/>
</dbReference>
<evidence type="ECO:0000313" key="5">
    <source>
        <dbReference type="EMBL" id="OUC78074.1"/>
    </source>
</evidence>
<evidence type="ECO:0000256" key="1">
    <source>
        <dbReference type="ARBA" id="ARBA00006432"/>
    </source>
</evidence>
<dbReference type="InterPro" id="IPR042099">
    <property type="entry name" value="ANL_N_sf"/>
</dbReference>
<dbReference type="InterPro" id="IPR020845">
    <property type="entry name" value="AMP-binding_CS"/>
</dbReference>
<dbReference type="STRING" id="417102.CA982_13995"/>
<keyword evidence="2 5" id="KW-0436">Ligase</keyword>
<evidence type="ECO:0000259" key="4">
    <source>
        <dbReference type="Pfam" id="PF13193"/>
    </source>
</evidence>
<comment type="caution">
    <text evidence="5">The sequence shown here is derived from an EMBL/GenBank/DDBJ whole genome shotgun (WGS) entry which is preliminary data.</text>
</comment>
<dbReference type="Pfam" id="PF00501">
    <property type="entry name" value="AMP-binding"/>
    <property type="match status" value="1"/>
</dbReference>
<evidence type="ECO:0000313" key="6">
    <source>
        <dbReference type="Proteomes" id="UP000194632"/>
    </source>
</evidence>
<evidence type="ECO:0000256" key="2">
    <source>
        <dbReference type="ARBA" id="ARBA00022598"/>
    </source>
</evidence>
<evidence type="ECO:0000259" key="3">
    <source>
        <dbReference type="Pfam" id="PF00501"/>
    </source>
</evidence>
<dbReference type="Gene3D" id="3.30.300.30">
    <property type="match status" value="1"/>
</dbReference>
<dbReference type="PROSITE" id="PS00455">
    <property type="entry name" value="AMP_BINDING"/>
    <property type="match status" value="1"/>
</dbReference>
<reference evidence="5 6" key="1">
    <citation type="submission" date="2017-05" db="EMBL/GenBank/DDBJ databases">
        <title>Biotechnological potential of actinobacteria isolated from South African environments.</title>
        <authorList>
            <person name="Le Roes-Hill M."/>
            <person name="Prins A."/>
            <person name="Durrell K.A."/>
        </authorList>
    </citation>
    <scope>NUCLEOTIDE SEQUENCE [LARGE SCALE GENOMIC DNA]</scope>
    <source>
        <strain evidence="5">BS2</strain>
    </source>
</reference>
<dbReference type="InterPro" id="IPR000873">
    <property type="entry name" value="AMP-dep_synth/lig_dom"/>
</dbReference>
<dbReference type="InterPro" id="IPR045851">
    <property type="entry name" value="AMP-bd_C_sf"/>
</dbReference>
<organism evidence="5 6">
    <name type="scientific">Gordonia lacunae</name>
    <dbReference type="NCBI Taxonomy" id="417102"/>
    <lineage>
        <taxon>Bacteria</taxon>
        <taxon>Bacillati</taxon>
        <taxon>Actinomycetota</taxon>
        <taxon>Actinomycetes</taxon>
        <taxon>Mycobacteriales</taxon>
        <taxon>Gordoniaceae</taxon>
        <taxon>Gordonia</taxon>
    </lineage>
</organism>
<dbReference type="PANTHER" id="PTHR43201:SF5">
    <property type="entry name" value="MEDIUM-CHAIN ACYL-COA LIGASE ACSF2, MITOCHONDRIAL"/>
    <property type="match status" value="1"/>
</dbReference>
<dbReference type="AlphaFoldDB" id="A0A243Q8Q2"/>